<dbReference type="Proteomes" id="UP001221142">
    <property type="component" value="Unassembled WGS sequence"/>
</dbReference>
<organism evidence="2 3">
    <name type="scientific">Roridomyces roridus</name>
    <dbReference type="NCBI Taxonomy" id="1738132"/>
    <lineage>
        <taxon>Eukaryota</taxon>
        <taxon>Fungi</taxon>
        <taxon>Dikarya</taxon>
        <taxon>Basidiomycota</taxon>
        <taxon>Agaricomycotina</taxon>
        <taxon>Agaricomycetes</taxon>
        <taxon>Agaricomycetidae</taxon>
        <taxon>Agaricales</taxon>
        <taxon>Marasmiineae</taxon>
        <taxon>Mycenaceae</taxon>
        <taxon>Roridomyces</taxon>
    </lineage>
</organism>
<dbReference type="EMBL" id="JARKIF010000008">
    <property type="protein sequence ID" value="KAJ7633109.1"/>
    <property type="molecule type" value="Genomic_DNA"/>
</dbReference>
<accession>A0AAD7FMU6</accession>
<sequence length="187" mass="18370">MVGTFFNLLALAAATKLVAAAPAPELVTVTVPPQFFDPAVTFQAAVVGVDSNGHTTYALNQPAVQDGKTVAFATGTLVAGGDPAAADYALSFTSQGATAIAGFDCGPQSGSAVTAACTLVANGDATTATVSLTQFVLDVTGTGAAASATQTNGGSSQPAGASKPSSARTLSASTFMLISPLLAYYLL</sequence>
<evidence type="ECO:0000313" key="2">
    <source>
        <dbReference type="EMBL" id="KAJ7633109.1"/>
    </source>
</evidence>
<reference evidence="2" key="1">
    <citation type="submission" date="2023-03" db="EMBL/GenBank/DDBJ databases">
        <title>Massive genome expansion in bonnet fungi (Mycena s.s.) driven by repeated elements and novel gene families across ecological guilds.</title>
        <authorList>
            <consortium name="Lawrence Berkeley National Laboratory"/>
            <person name="Harder C.B."/>
            <person name="Miyauchi S."/>
            <person name="Viragh M."/>
            <person name="Kuo A."/>
            <person name="Thoen E."/>
            <person name="Andreopoulos B."/>
            <person name="Lu D."/>
            <person name="Skrede I."/>
            <person name="Drula E."/>
            <person name="Henrissat B."/>
            <person name="Morin E."/>
            <person name="Kohler A."/>
            <person name="Barry K."/>
            <person name="LaButti K."/>
            <person name="Morin E."/>
            <person name="Salamov A."/>
            <person name="Lipzen A."/>
            <person name="Mereny Z."/>
            <person name="Hegedus B."/>
            <person name="Baldrian P."/>
            <person name="Stursova M."/>
            <person name="Weitz H."/>
            <person name="Taylor A."/>
            <person name="Grigoriev I.V."/>
            <person name="Nagy L.G."/>
            <person name="Martin F."/>
            <person name="Kauserud H."/>
        </authorList>
    </citation>
    <scope>NUCLEOTIDE SEQUENCE</scope>
    <source>
        <strain evidence="2">9284</strain>
    </source>
</reference>
<name>A0AAD7FMU6_9AGAR</name>
<evidence type="ECO:0000313" key="3">
    <source>
        <dbReference type="Proteomes" id="UP001221142"/>
    </source>
</evidence>
<keyword evidence="1" id="KW-0732">Signal</keyword>
<feature type="signal peptide" evidence="1">
    <location>
        <begin position="1"/>
        <end position="20"/>
    </location>
</feature>
<feature type="chain" id="PRO_5041966258" evidence="1">
    <location>
        <begin position="21"/>
        <end position="187"/>
    </location>
</feature>
<proteinExistence type="predicted"/>
<comment type="caution">
    <text evidence="2">The sequence shown here is derived from an EMBL/GenBank/DDBJ whole genome shotgun (WGS) entry which is preliminary data.</text>
</comment>
<gene>
    <name evidence="2" type="ORF">FB45DRAFT_1058090</name>
</gene>
<protein>
    <submittedName>
        <fullName evidence="2">Uncharacterized protein</fullName>
    </submittedName>
</protein>
<keyword evidence="3" id="KW-1185">Reference proteome</keyword>
<evidence type="ECO:0000256" key="1">
    <source>
        <dbReference type="SAM" id="SignalP"/>
    </source>
</evidence>
<dbReference type="AlphaFoldDB" id="A0AAD7FMU6"/>